<accession>A0AAW1MD73</accession>
<gene>
    <name evidence="2" type="ORF">QE152_g8149</name>
</gene>
<feature type="region of interest" description="Disordered" evidence="1">
    <location>
        <begin position="1"/>
        <end position="26"/>
    </location>
</feature>
<organism evidence="2 3">
    <name type="scientific">Popillia japonica</name>
    <name type="common">Japanese beetle</name>
    <dbReference type="NCBI Taxonomy" id="7064"/>
    <lineage>
        <taxon>Eukaryota</taxon>
        <taxon>Metazoa</taxon>
        <taxon>Ecdysozoa</taxon>
        <taxon>Arthropoda</taxon>
        <taxon>Hexapoda</taxon>
        <taxon>Insecta</taxon>
        <taxon>Pterygota</taxon>
        <taxon>Neoptera</taxon>
        <taxon>Endopterygota</taxon>
        <taxon>Coleoptera</taxon>
        <taxon>Polyphaga</taxon>
        <taxon>Scarabaeiformia</taxon>
        <taxon>Scarabaeidae</taxon>
        <taxon>Rutelinae</taxon>
        <taxon>Popillia</taxon>
    </lineage>
</organism>
<comment type="caution">
    <text evidence="2">The sequence shown here is derived from an EMBL/GenBank/DDBJ whole genome shotgun (WGS) entry which is preliminary data.</text>
</comment>
<dbReference type="AlphaFoldDB" id="A0AAW1MD73"/>
<sequence>MIFSRSSNAIRDCCGGPSNPKPQRSATLNYKSAPQCPPYMLKSATLGRNIMSSACDVVPNIKANFDDKILWKFECDISTPNNPDVIANRILPDAVVNRTTTL</sequence>
<reference evidence="2 3" key="1">
    <citation type="journal article" date="2024" name="BMC Genomics">
        <title>De novo assembly and annotation of Popillia japonica's genome with initial clues to its potential as an invasive pest.</title>
        <authorList>
            <person name="Cucini C."/>
            <person name="Boschi S."/>
            <person name="Funari R."/>
            <person name="Cardaioli E."/>
            <person name="Iannotti N."/>
            <person name="Marturano G."/>
            <person name="Paoli F."/>
            <person name="Bruttini M."/>
            <person name="Carapelli A."/>
            <person name="Frati F."/>
            <person name="Nardi F."/>
        </authorList>
    </citation>
    <scope>NUCLEOTIDE SEQUENCE [LARGE SCALE GENOMIC DNA]</scope>
    <source>
        <strain evidence="2">DMR45628</strain>
    </source>
</reference>
<dbReference type="EMBL" id="JASPKY010000063">
    <property type="protein sequence ID" value="KAK9744048.1"/>
    <property type="molecule type" value="Genomic_DNA"/>
</dbReference>
<protein>
    <submittedName>
        <fullName evidence="2">Uncharacterized protein</fullName>
    </submittedName>
</protein>
<dbReference type="Proteomes" id="UP001458880">
    <property type="component" value="Unassembled WGS sequence"/>
</dbReference>
<evidence type="ECO:0000256" key="1">
    <source>
        <dbReference type="SAM" id="MobiDB-lite"/>
    </source>
</evidence>
<evidence type="ECO:0000313" key="3">
    <source>
        <dbReference type="Proteomes" id="UP001458880"/>
    </source>
</evidence>
<proteinExistence type="predicted"/>
<evidence type="ECO:0000313" key="2">
    <source>
        <dbReference type="EMBL" id="KAK9744048.1"/>
    </source>
</evidence>
<keyword evidence="3" id="KW-1185">Reference proteome</keyword>
<name>A0AAW1MD73_POPJA</name>